<dbReference type="AlphaFoldDB" id="A0A3A6TBV3"/>
<accession>A0A3A6TBV3</accession>
<evidence type="ECO:0000313" key="1">
    <source>
        <dbReference type="EMBL" id="RJY07087.1"/>
    </source>
</evidence>
<dbReference type="Pfam" id="PF09523">
    <property type="entry name" value="DUF2390"/>
    <property type="match status" value="1"/>
</dbReference>
<sequence length="148" mass="17774">MHSSSNDQHTEYTAIWQQCEHTYSRNQTVCLPLQDEFGINVNLLLLAHHLDNHCHEKYSTEQWQSFIKAIEQWETKILLPFRRLRKLAKPMINENEYQQMLDLELLMERKSQRLISYKLQLCYPDSLSSNLNNYLSIYNLTEHDVIFN</sequence>
<organism evidence="1 2">
    <name type="scientific">Parashewanella spongiae</name>
    <dbReference type="NCBI Taxonomy" id="342950"/>
    <lineage>
        <taxon>Bacteria</taxon>
        <taxon>Pseudomonadati</taxon>
        <taxon>Pseudomonadota</taxon>
        <taxon>Gammaproteobacteria</taxon>
        <taxon>Alteromonadales</taxon>
        <taxon>Shewanellaceae</taxon>
        <taxon>Parashewanella</taxon>
    </lineage>
</organism>
<proteinExistence type="predicted"/>
<keyword evidence="2" id="KW-1185">Reference proteome</keyword>
<comment type="caution">
    <text evidence="1">The sequence shown here is derived from an EMBL/GenBank/DDBJ whole genome shotgun (WGS) entry which is preliminary data.</text>
</comment>
<dbReference type="NCBIfam" id="TIGR02444">
    <property type="entry name" value="TIGR02444 family protein"/>
    <property type="match status" value="1"/>
</dbReference>
<evidence type="ECO:0000313" key="2">
    <source>
        <dbReference type="Proteomes" id="UP000273022"/>
    </source>
</evidence>
<name>A0A3A6TBV3_9GAMM</name>
<dbReference type="Proteomes" id="UP000273022">
    <property type="component" value="Unassembled WGS sequence"/>
</dbReference>
<dbReference type="RefSeq" id="WP_121854740.1">
    <property type="nucleotide sequence ID" value="NZ_CP037952.1"/>
</dbReference>
<dbReference type="EMBL" id="QYYH01000136">
    <property type="protein sequence ID" value="RJY07087.1"/>
    <property type="molecule type" value="Genomic_DNA"/>
</dbReference>
<protein>
    <submittedName>
        <fullName evidence="1">TIGR02444 family protein</fullName>
    </submittedName>
</protein>
<reference evidence="1 2" key="1">
    <citation type="submission" date="2018-09" db="EMBL/GenBank/DDBJ databases">
        <title>Phylogeny of the Shewanellaceae, and recommendation for two new genera, Pseudoshewanella and Parashewanella.</title>
        <authorList>
            <person name="Wang G."/>
        </authorList>
    </citation>
    <scope>NUCLEOTIDE SEQUENCE [LARGE SCALE GENOMIC DNA]</scope>
    <source>
        <strain evidence="1 2">KCTC 22492</strain>
    </source>
</reference>
<dbReference type="OrthoDB" id="6398692at2"/>
<gene>
    <name evidence="1" type="ORF">D5R81_16595</name>
</gene>
<dbReference type="InterPro" id="IPR012659">
    <property type="entry name" value="CHP02444"/>
</dbReference>